<evidence type="ECO:0000313" key="2">
    <source>
        <dbReference type="EMBL" id="AGH19696.1"/>
    </source>
</evidence>
<dbReference type="EMBL" id="KC503258">
    <property type="protein sequence ID" value="AGH19696.1"/>
    <property type="molecule type" value="Genomic_DNA"/>
</dbReference>
<organism evidence="2">
    <name type="scientific">Dermacentor nitens</name>
    <name type="common">Tropical horse tick</name>
    <name type="synonym">Anocentor nitens</name>
    <dbReference type="NCBI Taxonomy" id="60253"/>
    <lineage>
        <taxon>Eukaryota</taxon>
        <taxon>Metazoa</taxon>
        <taxon>Ecdysozoa</taxon>
        <taxon>Arthropoda</taxon>
        <taxon>Chelicerata</taxon>
        <taxon>Arachnida</taxon>
        <taxon>Acari</taxon>
        <taxon>Parasitiformes</taxon>
        <taxon>Ixodida</taxon>
        <taxon>Ixodoidea</taxon>
        <taxon>Ixodidae</taxon>
        <taxon>Rhipicephalinae</taxon>
        <taxon>Dermacentor</taxon>
    </lineage>
</organism>
<keyword evidence="1" id="KW-0472">Membrane</keyword>
<dbReference type="GeneID" id="18251167"/>
<dbReference type="AlphaFoldDB" id="V9MMC2"/>
<feature type="transmembrane region" description="Helical" evidence="1">
    <location>
        <begin position="6"/>
        <end position="32"/>
    </location>
</feature>
<dbReference type="RefSeq" id="YP_008999739.1">
    <property type="nucleotide sequence ID" value="NC_023349.1"/>
</dbReference>
<gene>
    <name evidence="2" type="primary">ATP8</name>
</gene>
<accession>V9MMC2</accession>
<geneLocation type="mitochondrion" evidence="2"/>
<keyword evidence="1" id="KW-1133">Transmembrane helix</keyword>
<name>V9MMC2_DERNI</name>
<dbReference type="CTD" id="4509"/>
<proteinExistence type="predicted"/>
<sequence length="51" mass="6262">MPQIFPMNWILLSIIMFIAIITFMAHLYFISFKNLNKKMKKKHSILMLFKW</sequence>
<reference evidence="2" key="1">
    <citation type="journal article" date="2014" name="Ticks Tick Borne Dis.">
        <title>Molecular phylogeny of soft ticks (Ixodida: Argasidae) inferred from mitochondrial genome and nuclear rRNA sequences.</title>
        <authorList>
            <person name="Burger T.D."/>
            <person name="Shao R."/>
            <person name="Labruna M.B."/>
            <person name="Barker S.C."/>
        </authorList>
    </citation>
    <scope>NUCLEOTIDE SEQUENCE</scope>
    <source>
        <strain evidence="2">Deni</strain>
    </source>
</reference>
<keyword evidence="2" id="KW-0496">Mitochondrion</keyword>
<evidence type="ECO:0000256" key="1">
    <source>
        <dbReference type="SAM" id="Phobius"/>
    </source>
</evidence>
<protein>
    <submittedName>
        <fullName evidence="2">ATP synthase subunit 8</fullName>
    </submittedName>
</protein>
<keyword evidence="1" id="KW-0812">Transmembrane</keyword>